<evidence type="ECO:0000313" key="5">
    <source>
        <dbReference type="EMBL" id="EGS17518.1"/>
    </source>
</evidence>
<feature type="compositionally biased region" description="Low complexity" evidence="3">
    <location>
        <begin position="523"/>
        <end position="542"/>
    </location>
</feature>
<evidence type="ECO:0000259" key="4">
    <source>
        <dbReference type="PROSITE" id="PS50048"/>
    </source>
</evidence>
<dbReference type="InterPro" id="IPR001138">
    <property type="entry name" value="Zn2Cys6_DnaBD"/>
</dbReference>
<dbReference type="EMBL" id="GL988047">
    <property type="protein sequence ID" value="EGS17518.1"/>
    <property type="molecule type" value="Genomic_DNA"/>
</dbReference>
<dbReference type="STRING" id="759272.G0SH29"/>
<evidence type="ECO:0000256" key="1">
    <source>
        <dbReference type="ARBA" id="ARBA00022723"/>
    </source>
</evidence>
<keyword evidence="2" id="KW-0539">Nucleus</keyword>
<feature type="compositionally biased region" description="Polar residues" evidence="3">
    <location>
        <begin position="599"/>
        <end position="631"/>
    </location>
</feature>
<dbReference type="HOGENOM" id="CLU_016574_2_1_1"/>
<dbReference type="CDD" id="cd00067">
    <property type="entry name" value="GAL4"/>
    <property type="match status" value="1"/>
</dbReference>
<dbReference type="PANTHER" id="PTHR31668:SF20">
    <property type="entry name" value="ZN(II)2CYS6 TRANSCRIPTION FACTOR (EUROFUNG)"/>
    <property type="match status" value="1"/>
</dbReference>
<dbReference type="OrthoDB" id="4132249at2759"/>
<name>G0SH29_CHATD</name>
<dbReference type="PROSITE" id="PS50048">
    <property type="entry name" value="ZN2_CY6_FUNGAL_2"/>
    <property type="match status" value="1"/>
</dbReference>
<dbReference type="InterPro" id="IPR007219">
    <property type="entry name" value="XnlR_reg_dom"/>
</dbReference>
<dbReference type="RefSeq" id="XP_006697136.1">
    <property type="nucleotide sequence ID" value="XM_006697073.1"/>
</dbReference>
<proteinExistence type="predicted"/>
<dbReference type="AlphaFoldDB" id="G0SH29"/>
<dbReference type="SMART" id="SM00066">
    <property type="entry name" value="GAL4"/>
    <property type="match status" value="1"/>
</dbReference>
<dbReference type="KEGG" id="cthr:CTHT_0068480"/>
<dbReference type="InterPro" id="IPR036864">
    <property type="entry name" value="Zn2-C6_fun-type_DNA-bd_sf"/>
</dbReference>
<evidence type="ECO:0000256" key="2">
    <source>
        <dbReference type="ARBA" id="ARBA00023242"/>
    </source>
</evidence>
<dbReference type="PROSITE" id="PS00463">
    <property type="entry name" value="ZN2_CY6_FUNGAL_1"/>
    <property type="match status" value="1"/>
</dbReference>
<dbReference type="Proteomes" id="UP000008066">
    <property type="component" value="Unassembled WGS sequence"/>
</dbReference>
<reference evidence="5 6" key="1">
    <citation type="journal article" date="2011" name="Cell">
        <title>Insight into structure and assembly of the nuclear pore complex by utilizing the genome of a eukaryotic thermophile.</title>
        <authorList>
            <person name="Amlacher S."/>
            <person name="Sarges P."/>
            <person name="Flemming D."/>
            <person name="van Noort V."/>
            <person name="Kunze R."/>
            <person name="Devos D.P."/>
            <person name="Arumugam M."/>
            <person name="Bork P."/>
            <person name="Hurt E."/>
        </authorList>
    </citation>
    <scope>NUCLEOTIDE SEQUENCE [LARGE SCALE GENOMIC DNA]</scope>
    <source>
        <strain evidence="6">DSM 1495 / CBS 144.50 / IMI 039719</strain>
    </source>
</reference>
<evidence type="ECO:0000313" key="6">
    <source>
        <dbReference type="Proteomes" id="UP000008066"/>
    </source>
</evidence>
<dbReference type="eggNOG" id="ENOG502S86Z">
    <property type="taxonomic scope" value="Eukaryota"/>
</dbReference>
<dbReference type="CDD" id="cd12148">
    <property type="entry name" value="fungal_TF_MHR"/>
    <property type="match status" value="1"/>
</dbReference>
<dbReference type="GO" id="GO:0008270">
    <property type="term" value="F:zinc ion binding"/>
    <property type="evidence" value="ECO:0007669"/>
    <property type="project" value="InterPro"/>
</dbReference>
<evidence type="ECO:0000256" key="3">
    <source>
        <dbReference type="SAM" id="MobiDB-lite"/>
    </source>
</evidence>
<gene>
    <name evidence="5" type="ORF">CTHT_0068480</name>
</gene>
<organism evidence="6">
    <name type="scientific">Chaetomium thermophilum (strain DSM 1495 / CBS 144.50 / IMI 039719)</name>
    <name type="common">Thermochaetoides thermophila</name>
    <dbReference type="NCBI Taxonomy" id="759272"/>
    <lineage>
        <taxon>Eukaryota</taxon>
        <taxon>Fungi</taxon>
        <taxon>Dikarya</taxon>
        <taxon>Ascomycota</taxon>
        <taxon>Pezizomycotina</taxon>
        <taxon>Sordariomycetes</taxon>
        <taxon>Sordariomycetidae</taxon>
        <taxon>Sordariales</taxon>
        <taxon>Chaetomiaceae</taxon>
        <taxon>Thermochaetoides</taxon>
    </lineage>
</organism>
<dbReference type="InterPro" id="IPR050797">
    <property type="entry name" value="Carb_Metab_Trans_Reg"/>
</dbReference>
<feature type="compositionally biased region" description="Polar residues" evidence="3">
    <location>
        <begin position="543"/>
        <end position="553"/>
    </location>
</feature>
<dbReference type="OMA" id="KAWYYLR"/>
<dbReference type="GeneID" id="18260886"/>
<keyword evidence="6" id="KW-1185">Reference proteome</keyword>
<dbReference type="Pfam" id="PF04082">
    <property type="entry name" value="Fungal_trans"/>
    <property type="match status" value="1"/>
</dbReference>
<dbReference type="SUPFAM" id="SSF57701">
    <property type="entry name" value="Zn2/Cys6 DNA-binding domain"/>
    <property type="match status" value="1"/>
</dbReference>
<sequence>MSTAVKRACDACHRRKVKCDGINPCRNCSASQLTCTYNSIPQKKGPKGSRAKVINELKETQRQSTLTAKLQNGALASQTLAPTPRLLTKELLKTCVDFFFNHMYPIMPILERSRLDQDVMYMDQNLDTYCLLTSLCSFVSLQPGMVMPMTDPFNPDMMFGNNIVTGTLLMEETLRVRKGFDYVASPTLNSVCTSYFLFAVHHALEMHEKAWYHLREATTLVHMMSMNEEQAYLQCDNGDGIDVSRRRRLYWLLFVTERAYALRYRRPLSLQASIALPAPSDHPADPFAHSGTSFLRLIGLFRGFDEVLLQLWMKTKSECSDPYLMALEKQIQDVLPPYLNDTNAQLSEIQINQQWLKHKAWEVSIANGNDNNAGLSYVDNINMHELLPMVSHFPGNLGLQGLSLFEHLLNVTCALTEILAMQPAPRTPFIPSPHDQLRKILNVVHVIRNGEHRFLPLLLNKVHAELPKLASPMLQNAPESAACPATIDIFDGFGTAGMAQPPCGFSSEFDNKFGVPRLNDMTPNSHSGSNSNSPNSAPSGNNDMNSPFTTSSPGGIMSPGIDLPHGLQTDFTSMPEMVMSPMSHAPPPSSLPTSGAMADQQSQQPQHTPISPFSNSNHQIHNIAGSNVNPPTNMGLASQMHLGQGMNSGINTGLAQTVSSTSLLARVQPQQHRTHSFAMGMSQLRAVGDFQALQRANTDVMNPLTLNTMGTTIDFNALQR</sequence>
<dbReference type="Gene3D" id="4.10.240.10">
    <property type="entry name" value="Zn(2)-C6 fungal-type DNA-binding domain"/>
    <property type="match status" value="1"/>
</dbReference>
<keyword evidence="1" id="KW-0479">Metal-binding</keyword>
<dbReference type="Pfam" id="PF00172">
    <property type="entry name" value="Zn_clus"/>
    <property type="match status" value="1"/>
</dbReference>
<feature type="domain" description="Zn(2)-C6 fungal-type" evidence="4">
    <location>
        <begin position="8"/>
        <end position="37"/>
    </location>
</feature>
<dbReference type="GO" id="GO:0000981">
    <property type="term" value="F:DNA-binding transcription factor activity, RNA polymerase II-specific"/>
    <property type="evidence" value="ECO:0007669"/>
    <property type="project" value="InterPro"/>
</dbReference>
<accession>G0SH29</accession>
<protein>
    <submittedName>
        <fullName evidence="5">Putative maltose fermentation regulatory protein</fullName>
    </submittedName>
</protein>
<dbReference type="PANTHER" id="PTHR31668">
    <property type="entry name" value="GLUCOSE TRANSPORT TRANSCRIPTION REGULATOR RGT1-RELATED-RELATED"/>
    <property type="match status" value="1"/>
</dbReference>
<feature type="region of interest" description="Disordered" evidence="3">
    <location>
        <begin position="514"/>
        <end position="631"/>
    </location>
</feature>